<keyword evidence="2" id="KW-1185">Reference proteome</keyword>
<proteinExistence type="predicted"/>
<dbReference type="eggNOG" id="COG3677">
    <property type="taxonomic scope" value="Bacteria"/>
</dbReference>
<organism evidence="1 2">
    <name type="scientific">Desulfoscipio gibsoniae DSM 7213</name>
    <dbReference type="NCBI Taxonomy" id="767817"/>
    <lineage>
        <taxon>Bacteria</taxon>
        <taxon>Bacillati</taxon>
        <taxon>Bacillota</taxon>
        <taxon>Clostridia</taxon>
        <taxon>Eubacteriales</taxon>
        <taxon>Desulfallaceae</taxon>
        <taxon>Desulfoscipio</taxon>
    </lineage>
</organism>
<name>R4KVI0_9FIRM</name>
<reference evidence="1 2" key="1">
    <citation type="submission" date="2012-01" db="EMBL/GenBank/DDBJ databases">
        <title>Complete sequence of Desulfotomaculum gibsoniae DSM 7213.</title>
        <authorList>
            <consortium name="US DOE Joint Genome Institute"/>
            <person name="Lucas S."/>
            <person name="Han J."/>
            <person name="Lapidus A."/>
            <person name="Cheng J.-F."/>
            <person name="Goodwin L."/>
            <person name="Pitluck S."/>
            <person name="Peters L."/>
            <person name="Ovchinnikova G."/>
            <person name="Teshima H."/>
            <person name="Detter J.C."/>
            <person name="Han C."/>
            <person name="Tapia R."/>
            <person name="Land M."/>
            <person name="Hauser L."/>
            <person name="Kyrpides N."/>
            <person name="Ivanova N."/>
            <person name="Pagani I."/>
            <person name="Parshina S."/>
            <person name="Plugge C."/>
            <person name="Muyzer G."/>
            <person name="Kuever J."/>
            <person name="Ivanova A."/>
            <person name="Nazina T."/>
            <person name="Klenk H.-P."/>
            <person name="Brambilla E."/>
            <person name="Spring S."/>
            <person name="Stams A.F."/>
            <person name="Woyke T."/>
        </authorList>
    </citation>
    <scope>NUCLEOTIDE SEQUENCE [LARGE SCALE GENOMIC DNA]</scope>
    <source>
        <strain evidence="1 2">DSM 7213</strain>
    </source>
</reference>
<dbReference type="AlphaFoldDB" id="R4KVI0"/>
<evidence type="ECO:0000313" key="2">
    <source>
        <dbReference type="Proteomes" id="UP000013520"/>
    </source>
</evidence>
<gene>
    <name evidence="1" type="ORF">Desgi_4379</name>
</gene>
<dbReference type="HOGENOM" id="CLU_2464025_0_0_9"/>
<evidence type="ECO:0000313" key="1">
    <source>
        <dbReference type="EMBL" id="AGL03621.1"/>
    </source>
</evidence>
<dbReference type="RefSeq" id="WP_006521323.1">
    <property type="nucleotide sequence ID" value="NC_021184.1"/>
</dbReference>
<sequence>MNKKLINIECPTCGNPIVSKYANGEVTGLLLHKCSRCKRYWDLNYTTGTISWVDGKPDKTPAKNFIVDLSTGKTRPMYDKALLRRKGA</sequence>
<dbReference type="KEGG" id="dgi:Desgi_4379"/>
<dbReference type="Proteomes" id="UP000013520">
    <property type="component" value="Chromosome"/>
</dbReference>
<protein>
    <submittedName>
        <fullName evidence="1">Insertion element protein</fullName>
    </submittedName>
</protein>
<dbReference type="EMBL" id="CP003273">
    <property type="protein sequence ID" value="AGL03621.1"/>
    <property type="molecule type" value="Genomic_DNA"/>
</dbReference>
<accession>R4KVI0</accession>